<dbReference type="OrthoDB" id="14198at2"/>
<dbReference type="EMBL" id="ASTJ01000034">
    <property type="protein sequence ID" value="EPC01521.1"/>
    <property type="molecule type" value="Genomic_DNA"/>
</dbReference>
<proteinExistence type="predicted"/>
<dbReference type="RefSeq" id="WP_016417505.1">
    <property type="nucleotide sequence ID" value="NZ_AUAB01000011.1"/>
</dbReference>
<dbReference type="AlphaFoldDB" id="S2L9Z1"/>
<dbReference type="Proteomes" id="UP000014463">
    <property type="component" value="Unassembled WGS sequence"/>
</dbReference>
<protein>
    <submittedName>
        <fullName evidence="1">Uncharacterized protein</fullName>
    </submittedName>
</protein>
<evidence type="ECO:0000313" key="2">
    <source>
        <dbReference type="Proteomes" id="UP000014463"/>
    </source>
</evidence>
<organism evidence="1 2">
    <name type="scientific">Litchfieldella anticariensis (strain DSM 16096 / CECT 5854 / CIP 108499 / LMG 22089 / FP35)</name>
    <name type="common">Halomonas anticariensis</name>
    <dbReference type="NCBI Taxonomy" id="1121939"/>
    <lineage>
        <taxon>Bacteria</taxon>
        <taxon>Pseudomonadati</taxon>
        <taxon>Pseudomonadota</taxon>
        <taxon>Gammaproteobacteria</taxon>
        <taxon>Oceanospirillales</taxon>
        <taxon>Halomonadaceae</taxon>
        <taxon>Litchfieldella</taxon>
    </lineage>
</organism>
<gene>
    <name evidence="1" type="ORF">L861_16755</name>
</gene>
<reference evidence="1 2" key="1">
    <citation type="journal article" date="2013" name="Genome Announc.">
        <title>Draft genome sequence of the moderately halophilic gammaproteobacterium Halomonas anticariensis FP35.</title>
        <authorList>
            <person name="Tahrioui A."/>
            <person name="Quesada E."/>
            <person name="Llamas I."/>
        </authorList>
    </citation>
    <scope>NUCLEOTIDE SEQUENCE [LARGE SCALE GENOMIC DNA]</scope>
    <source>
        <strain evidence="2">DSM 16096 / CECT 5854 / LMG 22089 / FP35</strain>
    </source>
</reference>
<dbReference type="STRING" id="1121939.L861_16755"/>
<sequence>MTACHRNTQLSVQIRQILETVPESALPMTYQQLAEALALEPPRTIQRVALTLEELMREDAEQGRPFIAALVVSRQGEGLPAMGFFDLAVELERFPSDPAQYAEAYLAEFRQAMAQRG</sequence>
<keyword evidence="2" id="KW-1185">Reference proteome</keyword>
<dbReference type="eggNOG" id="COG0694">
    <property type="taxonomic scope" value="Bacteria"/>
</dbReference>
<name>S2L9Z1_LITA3</name>
<comment type="caution">
    <text evidence="1">The sequence shown here is derived from an EMBL/GenBank/DDBJ whole genome shotgun (WGS) entry which is preliminary data.</text>
</comment>
<dbReference type="PATRIC" id="fig|1121939.11.peg.2984"/>
<accession>S2L9Z1</accession>
<evidence type="ECO:0000313" key="1">
    <source>
        <dbReference type="EMBL" id="EPC01521.1"/>
    </source>
</evidence>